<dbReference type="Proteomes" id="UP000777440">
    <property type="component" value="Unassembled WGS sequence"/>
</dbReference>
<name>A0ABS7I0I7_9MICO</name>
<gene>
    <name evidence="1" type="ORF">JNB61_11060</name>
</gene>
<dbReference type="EMBL" id="JAEUAX010000005">
    <property type="protein sequence ID" value="MBW9110312.1"/>
    <property type="molecule type" value="Genomic_DNA"/>
</dbReference>
<reference evidence="1 2" key="1">
    <citation type="journal article" date="2021" name="MBio">
        <title>Poor Competitiveness of Bradyrhizobium in Pigeon Pea Root Colonization in Indian Soils.</title>
        <authorList>
            <person name="Chalasani D."/>
            <person name="Basu A."/>
            <person name="Pullabhotla S.V.S.R.N."/>
            <person name="Jorrin B."/>
            <person name="Neal A.L."/>
            <person name="Poole P.S."/>
            <person name="Podile A.R."/>
            <person name="Tkacz A."/>
        </authorList>
    </citation>
    <scope>NUCLEOTIDE SEQUENCE [LARGE SCALE GENOMIC DNA]</scope>
    <source>
        <strain evidence="1 2">HU12</strain>
    </source>
</reference>
<proteinExistence type="predicted"/>
<comment type="caution">
    <text evidence="1">The sequence shown here is derived from an EMBL/GenBank/DDBJ whole genome shotgun (WGS) entry which is preliminary data.</text>
</comment>
<organism evidence="1 2">
    <name type="scientific">Microbacterium ureisolvens</name>
    <dbReference type="NCBI Taxonomy" id="2781186"/>
    <lineage>
        <taxon>Bacteria</taxon>
        <taxon>Bacillati</taxon>
        <taxon>Actinomycetota</taxon>
        <taxon>Actinomycetes</taxon>
        <taxon>Micrococcales</taxon>
        <taxon>Microbacteriaceae</taxon>
        <taxon>Microbacterium</taxon>
    </lineage>
</organism>
<accession>A0ABS7I0I7</accession>
<dbReference type="InterPro" id="IPR029068">
    <property type="entry name" value="Glyas_Bleomycin-R_OHBP_Dase"/>
</dbReference>
<dbReference type="SUPFAM" id="SSF54593">
    <property type="entry name" value="Glyoxalase/Bleomycin resistance protein/Dihydroxybiphenyl dioxygenase"/>
    <property type="match status" value="1"/>
</dbReference>
<evidence type="ECO:0000313" key="1">
    <source>
        <dbReference type="EMBL" id="MBW9110312.1"/>
    </source>
</evidence>
<sequence length="122" mass="13366">MRLVQVAQHADDLDRAAAFYSTLLDTEPMAVFDPPGLLFFDLDGIRLLLDRNAPTALHYLSVADVAAALERIGDRAEVVAPPHKIFTHEDDTLGPAGYDEWQAFVKDSEGNTVGLVSFRPVS</sequence>
<keyword evidence="2" id="KW-1185">Reference proteome</keyword>
<protein>
    <submittedName>
        <fullName evidence="1">Methylmalonyl-CoA epimerase</fullName>
    </submittedName>
</protein>
<dbReference type="Gene3D" id="3.10.180.10">
    <property type="entry name" value="2,3-Dihydroxybiphenyl 1,2-Dioxygenase, domain 1"/>
    <property type="match status" value="1"/>
</dbReference>
<dbReference type="RefSeq" id="WP_220339649.1">
    <property type="nucleotide sequence ID" value="NZ_JAEUAX010000005.1"/>
</dbReference>
<evidence type="ECO:0000313" key="2">
    <source>
        <dbReference type="Proteomes" id="UP000777440"/>
    </source>
</evidence>